<dbReference type="OrthoDB" id="3200163at2759"/>
<dbReference type="PANTHER" id="PTHR43142">
    <property type="entry name" value="CARBOXYLIC ESTER HYDROLASE"/>
    <property type="match status" value="1"/>
</dbReference>
<dbReference type="EMBL" id="MU006305">
    <property type="protein sequence ID" value="KAF2850786.1"/>
    <property type="molecule type" value="Genomic_DNA"/>
</dbReference>
<keyword evidence="3" id="KW-1185">Reference proteome</keyword>
<gene>
    <name evidence="2" type="ORF">T440DRAFT_468352</name>
</gene>
<dbReference type="Gene3D" id="3.40.50.1820">
    <property type="entry name" value="alpha/beta hydrolase"/>
    <property type="match status" value="1"/>
</dbReference>
<evidence type="ECO:0000259" key="1">
    <source>
        <dbReference type="Pfam" id="PF00135"/>
    </source>
</evidence>
<dbReference type="Pfam" id="PF00135">
    <property type="entry name" value="COesterase"/>
    <property type="match status" value="1"/>
</dbReference>
<evidence type="ECO:0000313" key="3">
    <source>
        <dbReference type="Proteomes" id="UP000799423"/>
    </source>
</evidence>
<evidence type="ECO:0000313" key="2">
    <source>
        <dbReference type="EMBL" id="KAF2850786.1"/>
    </source>
</evidence>
<reference evidence="2" key="1">
    <citation type="submission" date="2020-01" db="EMBL/GenBank/DDBJ databases">
        <authorList>
            <consortium name="DOE Joint Genome Institute"/>
            <person name="Haridas S."/>
            <person name="Albert R."/>
            <person name="Binder M."/>
            <person name="Bloem J."/>
            <person name="Labutti K."/>
            <person name="Salamov A."/>
            <person name="Andreopoulos B."/>
            <person name="Baker S.E."/>
            <person name="Barry K."/>
            <person name="Bills G."/>
            <person name="Bluhm B.H."/>
            <person name="Cannon C."/>
            <person name="Castanera R."/>
            <person name="Culley D.E."/>
            <person name="Daum C."/>
            <person name="Ezra D."/>
            <person name="Gonzalez J.B."/>
            <person name="Henrissat B."/>
            <person name="Kuo A."/>
            <person name="Liang C."/>
            <person name="Lipzen A."/>
            <person name="Lutzoni F."/>
            <person name="Magnuson J."/>
            <person name="Mondo S."/>
            <person name="Nolan M."/>
            <person name="Ohm R."/>
            <person name="Pangilinan J."/>
            <person name="Park H.-J."/>
            <person name="Ramirez L."/>
            <person name="Alfaro M."/>
            <person name="Sun H."/>
            <person name="Tritt A."/>
            <person name="Yoshinaga Y."/>
            <person name="Zwiers L.-H."/>
            <person name="Turgeon B.G."/>
            <person name="Goodwin S.B."/>
            <person name="Spatafora J.W."/>
            <person name="Crous P.W."/>
            <person name="Grigoriev I.V."/>
        </authorList>
    </citation>
    <scope>NUCLEOTIDE SEQUENCE</scope>
    <source>
        <strain evidence="2">IPT5</strain>
    </source>
</reference>
<protein>
    <submittedName>
        <fullName evidence="2">Para-nitrobenzyl esterase</fullName>
    </submittedName>
</protein>
<dbReference type="AlphaFoldDB" id="A0A6A7B5K9"/>
<name>A0A6A7B5K9_9PLEO</name>
<dbReference type="InterPro" id="IPR029058">
    <property type="entry name" value="AB_hydrolase_fold"/>
</dbReference>
<proteinExistence type="predicted"/>
<dbReference type="InterPro" id="IPR002018">
    <property type="entry name" value="CarbesteraseB"/>
</dbReference>
<dbReference type="Proteomes" id="UP000799423">
    <property type="component" value="Unassembled WGS sequence"/>
</dbReference>
<accession>A0A6A7B5K9</accession>
<feature type="domain" description="Carboxylesterase type B" evidence="1">
    <location>
        <begin position="18"/>
        <end position="484"/>
    </location>
</feature>
<dbReference type="PANTHER" id="PTHR43142:SF5">
    <property type="entry name" value="CARBOXYLIC ESTER HYDROLASE"/>
    <property type="match status" value="1"/>
</dbReference>
<sequence length="556" mass="62160">MSSLRDDVHQHASLQCSIRGVRSPSTIQFRGLRYAHVPARYKDSVYTDVLTLGADGIVDATTFGPSCPHLRGAQAWDLSLLGNISLPFVDGQGKAEKMDEHECLNLNVTVPADKLGNFSTQLKKLPVFVWVHGGGLSMGSNNWPQYDVAKFVERSIKIGKPVIGVAITYRHGIFGFLASEEIGAIGNMGFKDQALAFRWIKKHIAGFGGDPNNVTAVGESAGAISLSTLLCANVGTAALFERVVLMSGETTLRKPRNQRWQQQMYEEQSTHLKLDPLDSVARRRVLLDTEAEELAQRLPLAQHFTGTIEGEWLKTDVTIDTLSDIRHTEHKPSWCKEFVVGDSAHDGIVLKARVLDHPQVLTRLKEACDTYLSPTETSALLAAYKLDGEMTAKEQADRLRELVSELRFYLPALAAYRGWKDTVPSGHASRYHFHIANPFEGPFKGLASHELDVAYLLQNFNDQFDDKNRRLAENVADHFIKFANGEGWVNEDKVVVFGRDGVSKINEEDYDRVYRSGRGAILERIGRQNLWYLAEMWQGVRRESHECEGETPDARL</sequence>
<dbReference type="SUPFAM" id="SSF53474">
    <property type="entry name" value="alpha/beta-Hydrolases"/>
    <property type="match status" value="1"/>
</dbReference>
<organism evidence="2 3">
    <name type="scientific">Plenodomus tracheiphilus IPT5</name>
    <dbReference type="NCBI Taxonomy" id="1408161"/>
    <lineage>
        <taxon>Eukaryota</taxon>
        <taxon>Fungi</taxon>
        <taxon>Dikarya</taxon>
        <taxon>Ascomycota</taxon>
        <taxon>Pezizomycotina</taxon>
        <taxon>Dothideomycetes</taxon>
        <taxon>Pleosporomycetidae</taxon>
        <taxon>Pleosporales</taxon>
        <taxon>Pleosporineae</taxon>
        <taxon>Leptosphaeriaceae</taxon>
        <taxon>Plenodomus</taxon>
    </lineage>
</organism>